<evidence type="ECO:0000313" key="3">
    <source>
        <dbReference type="EMBL" id="KAJ3705235.1"/>
    </source>
</evidence>
<gene>
    <name evidence="3" type="ORF">LUZ61_008940</name>
</gene>
<dbReference type="SUPFAM" id="SSF52058">
    <property type="entry name" value="L domain-like"/>
    <property type="match status" value="1"/>
</dbReference>
<name>A0AAD6EY37_9POAL</name>
<dbReference type="AlphaFoldDB" id="A0AAD6EY37"/>
<dbReference type="GO" id="GO:0006952">
    <property type="term" value="P:defense response"/>
    <property type="evidence" value="ECO:0007669"/>
    <property type="project" value="UniProtKB-KW"/>
</dbReference>
<evidence type="ECO:0000313" key="4">
    <source>
        <dbReference type="Proteomes" id="UP001210211"/>
    </source>
</evidence>
<dbReference type="Gene3D" id="1.10.10.10">
    <property type="entry name" value="Winged helix-like DNA-binding domain superfamily/Winged helix DNA-binding domain"/>
    <property type="match status" value="1"/>
</dbReference>
<dbReference type="Proteomes" id="UP001210211">
    <property type="component" value="Unassembled WGS sequence"/>
</dbReference>
<sequence length="627" mass="71213">MEVRPNPTSCEPPLVGFEVDKSKIMNALLDTSEQRRSVLHIVGPRGVGKTYLAKEIYTSAEVQRHFDVHVWLPVPYYEWLAKRAIKHMRQQLSIEDEADISNFLRGKRYCVVVDDLNYDYSWSIMAWSVILKELPVNNNGSRVLVTGRPKDGEVCWDPDYISHLHYIVCPRSNKESLEMLHKAAFAKDPWEGCPAGEVDGLKMKFVRKCKGLPWPLRFLGGLLSEHPWNEVLCIIQAIEAAGMSFVKFSTSYRDLSSHDHRTTFLYFLTFPEGAEINRKYLSLMLETERKGLLLGNETLEDLAERSMIEVTKRYSDNSIKCCRLNALFRCLAIHEAKEKRLVWANHSFIVDLFDANIHEYYVVKKNHNYGGKSMDVAQLADASCIFNFGENFPLETALVSDRVLEIDDTVNKTNVATEVKKRGELKYLDRIWSGVTSVLASDTLQHLNGPPSTADLGMLNTLETIQGSNVPPRIIDVSTCPSYHKSLTELWVRGSYSPFSLSSIEMPPRLITLALENLEFHEDPMPTLGKLQHLRILRLRWLLYNAQTGKMICSNGELPLLEKMQLTQIIGLEELSVKEGALPKIKDVVVESCIDLKDLSVPFSILADTPKGVTPACFANWTYKKVL</sequence>
<feature type="domain" description="NB-ARC" evidence="2">
    <location>
        <begin position="20"/>
        <end position="187"/>
    </location>
</feature>
<dbReference type="EMBL" id="JAMRDG010000001">
    <property type="protein sequence ID" value="KAJ3705235.1"/>
    <property type="molecule type" value="Genomic_DNA"/>
</dbReference>
<protein>
    <recommendedName>
        <fullName evidence="2">NB-ARC domain-containing protein</fullName>
    </recommendedName>
</protein>
<comment type="caution">
    <text evidence="3">The sequence shown here is derived from an EMBL/GenBank/DDBJ whole genome shotgun (WGS) entry which is preliminary data.</text>
</comment>
<dbReference type="PRINTS" id="PR00364">
    <property type="entry name" value="DISEASERSIST"/>
</dbReference>
<organism evidence="3 4">
    <name type="scientific">Rhynchospora tenuis</name>
    <dbReference type="NCBI Taxonomy" id="198213"/>
    <lineage>
        <taxon>Eukaryota</taxon>
        <taxon>Viridiplantae</taxon>
        <taxon>Streptophyta</taxon>
        <taxon>Embryophyta</taxon>
        <taxon>Tracheophyta</taxon>
        <taxon>Spermatophyta</taxon>
        <taxon>Magnoliopsida</taxon>
        <taxon>Liliopsida</taxon>
        <taxon>Poales</taxon>
        <taxon>Cyperaceae</taxon>
        <taxon>Cyperoideae</taxon>
        <taxon>Rhynchosporeae</taxon>
        <taxon>Rhynchospora</taxon>
    </lineage>
</organism>
<proteinExistence type="predicted"/>
<dbReference type="PANTHER" id="PTHR23155:SF1205">
    <property type="entry name" value="DISEASE RESISTANCE PROTEIN RPM1"/>
    <property type="match status" value="1"/>
</dbReference>
<dbReference type="InterPro" id="IPR044974">
    <property type="entry name" value="Disease_R_plants"/>
</dbReference>
<keyword evidence="4" id="KW-1185">Reference proteome</keyword>
<evidence type="ECO:0000259" key="2">
    <source>
        <dbReference type="Pfam" id="PF00931"/>
    </source>
</evidence>
<evidence type="ECO:0000256" key="1">
    <source>
        <dbReference type="ARBA" id="ARBA00022821"/>
    </source>
</evidence>
<dbReference type="InterPro" id="IPR002182">
    <property type="entry name" value="NB-ARC"/>
</dbReference>
<dbReference type="Pfam" id="PF00931">
    <property type="entry name" value="NB-ARC"/>
    <property type="match status" value="1"/>
</dbReference>
<dbReference type="PANTHER" id="PTHR23155">
    <property type="entry name" value="DISEASE RESISTANCE PROTEIN RP"/>
    <property type="match status" value="1"/>
</dbReference>
<keyword evidence="1" id="KW-0611">Plant defense</keyword>
<reference evidence="3 4" key="1">
    <citation type="journal article" date="2022" name="Cell">
        <title>Repeat-based holocentromeres influence genome architecture and karyotype evolution.</title>
        <authorList>
            <person name="Hofstatter P.G."/>
            <person name="Thangavel G."/>
            <person name="Lux T."/>
            <person name="Neumann P."/>
            <person name="Vondrak T."/>
            <person name="Novak P."/>
            <person name="Zhang M."/>
            <person name="Costa L."/>
            <person name="Castellani M."/>
            <person name="Scott A."/>
            <person name="Toegelov H."/>
            <person name="Fuchs J."/>
            <person name="Mata-Sucre Y."/>
            <person name="Dias Y."/>
            <person name="Vanzela A.L.L."/>
            <person name="Huettel B."/>
            <person name="Almeida C.C.S."/>
            <person name="Simkova H."/>
            <person name="Souza G."/>
            <person name="Pedrosa-Harand A."/>
            <person name="Macas J."/>
            <person name="Mayer K.F.X."/>
            <person name="Houben A."/>
            <person name="Marques A."/>
        </authorList>
    </citation>
    <scope>NUCLEOTIDE SEQUENCE [LARGE SCALE GENOMIC DNA]</scope>
    <source>
        <strain evidence="3">RhyTen1mFocal</strain>
    </source>
</reference>
<dbReference type="InterPro" id="IPR027417">
    <property type="entry name" value="P-loop_NTPase"/>
</dbReference>
<accession>A0AAD6EY37</accession>
<dbReference type="Gene3D" id="3.40.50.300">
    <property type="entry name" value="P-loop containing nucleotide triphosphate hydrolases"/>
    <property type="match status" value="1"/>
</dbReference>
<dbReference type="InterPro" id="IPR032675">
    <property type="entry name" value="LRR_dom_sf"/>
</dbReference>
<dbReference type="InterPro" id="IPR036388">
    <property type="entry name" value="WH-like_DNA-bd_sf"/>
</dbReference>
<dbReference type="SUPFAM" id="SSF52540">
    <property type="entry name" value="P-loop containing nucleoside triphosphate hydrolases"/>
    <property type="match status" value="1"/>
</dbReference>
<dbReference type="Gene3D" id="3.80.10.10">
    <property type="entry name" value="Ribonuclease Inhibitor"/>
    <property type="match status" value="1"/>
</dbReference>
<dbReference type="GO" id="GO:0043531">
    <property type="term" value="F:ADP binding"/>
    <property type="evidence" value="ECO:0007669"/>
    <property type="project" value="InterPro"/>
</dbReference>